<evidence type="ECO:0000256" key="1">
    <source>
        <dbReference type="SAM" id="MobiDB-lite"/>
    </source>
</evidence>
<dbReference type="PANTHER" id="PTHR40635:SF1">
    <property type="match status" value="1"/>
</dbReference>
<dbReference type="HOGENOM" id="CLU_051060_0_0_1"/>
<dbReference type="EMBL" id="KN831947">
    <property type="protein sequence ID" value="KIO12704.1"/>
    <property type="molecule type" value="Genomic_DNA"/>
</dbReference>
<dbReference type="PANTHER" id="PTHR40635">
    <property type="match status" value="1"/>
</dbReference>
<protein>
    <submittedName>
        <fullName evidence="2">Uncharacterized protein</fullName>
    </submittedName>
</protein>
<dbReference type="Proteomes" id="UP000054217">
    <property type="component" value="Unassembled WGS sequence"/>
</dbReference>
<proteinExistence type="predicted"/>
<dbReference type="AlphaFoldDB" id="A0A0C3PV51"/>
<sequence>MTFHSRNAYYLRISSTVVLPLYVYLDDQHLDWMSDRVLQHVVSDLQPLIVPKLQAERDTHFGLGAASGKRSTVEVHRGDFYQFAYFFRKIEPHAVVIKSRQFIAAPARLQTRPAPEVVSEGGHANQKRRRGADQGSRKRRKTRVESESPSSPAETGEDDGIGLHQMAPRLSQRVGLTTPGAYRGEGDEVLVSGDDTDSSEPLGSAYTTESLPRNELDLTERSASMEVAGETTAVGNRGDVDMSTEDVPQCEILGASEIDLSMEGDEEEEKPKPILKLSYQSLNISSHCLCVVVEPWPSQHPTVPLQPVPPVSAVLRSEASIGSGTDEDISLQRGRTPLFLPECDEVTDLNRARLPVSLFDADFCQADDNGYDSNTLMNFSQVLNATGHTTVAFAEDDDDMEGAVLFGDADEVREFS</sequence>
<reference evidence="2 3" key="1">
    <citation type="submission" date="2014-04" db="EMBL/GenBank/DDBJ databases">
        <authorList>
            <consortium name="DOE Joint Genome Institute"/>
            <person name="Kuo A."/>
            <person name="Kohler A."/>
            <person name="Costa M.D."/>
            <person name="Nagy L.G."/>
            <person name="Floudas D."/>
            <person name="Copeland A."/>
            <person name="Barry K.W."/>
            <person name="Cichocki N."/>
            <person name="Veneault-Fourrey C."/>
            <person name="LaButti K."/>
            <person name="Lindquist E.A."/>
            <person name="Lipzen A."/>
            <person name="Lundell T."/>
            <person name="Morin E."/>
            <person name="Murat C."/>
            <person name="Sun H."/>
            <person name="Tunlid A."/>
            <person name="Henrissat B."/>
            <person name="Grigoriev I.V."/>
            <person name="Hibbett D.S."/>
            <person name="Martin F."/>
            <person name="Nordberg H.P."/>
            <person name="Cantor M.N."/>
            <person name="Hua S.X."/>
        </authorList>
    </citation>
    <scope>NUCLEOTIDE SEQUENCE [LARGE SCALE GENOMIC DNA]</scope>
    <source>
        <strain evidence="2 3">Marx 270</strain>
    </source>
</reference>
<evidence type="ECO:0000313" key="2">
    <source>
        <dbReference type="EMBL" id="KIO12704.1"/>
    </source>
</evidence>
<keyword evidence="3" id="KW-1185">Reference proteome</keyword>
<organism evidence="2 3">
    <name type="scientific">Pisolithus tinctorius Marx 270</name>
    <dbReference type="NCBI Taxonomy" id="870435"/>
    <lineage>
        <taxon>Eukaryota</taxon>
        <taxon>Fungi</taxon>
        <taxon>Dikarya</taxon>
        <taxon>Basidiomycota</taxon>
        <taxon>Agaricomycotina</taxon>
        <taxon>Agaricomycetes</taxon>
        <taxon>Agaricomycetidae</taxon>
        <taxon>Boletales</taxon>
        <taxon>Sclerodermatineae</taxon>
        <taxon>Pisolithaceae</taxon>
        <taxon>Pisolithus</taxon>
    </lineage>
</organism>
<reference evidence="3" key="2">
    <citation type="submission" date="2015-01" db="EMBL/GenBank/DDBJ databases">
        <title>Evolutionary Origins and Diversification of the Mycorrhizal Mutualists.</title>
        <authorList>
            <consortium name="DOE Joint Genome Institute"/>
            <consortium name="Mycorrhizal Genomics Consortium"/>
            <person name="Kohler A."/>
            <person name="Kuo A."/>
            <person name="Nagy L.G."/>
            <person name="Floudas D."/>
            <person name="Copeland A."/>
            <person name="Barry K.W."/>
            <person name="Cichocki N."/>
            <person name="Veneault-Fourrey C."/>
            <person name="LaButti K."/>
            <person name="Lindquist E.A."/>
            <person name="Lipzen A."/>
            <person name="Lundell T."/>
            <person name="Morin E."/>
            <person name="Murat C."/>
            <person name="Riley R."/>
            <person name="Ohm R."/>
            <person name="Sun H."/>
            <person name="Tunlid A."/>
            <person name="Henrissat B."/>
            <person name="Grigoriev I.V."/>
            <person name="Hibbett D.S."/>
            <person name="Martin F."/>
        </authorList>
    </citation>
    <scope>NUCLEOTIDE SEQUENCE [LARGE SCALE GENOMIC DNA]</scope>
    <source>
        <strain evidence="3">Marx 270</strain>
    </source>
</reference>
<dbReference type="OrthoDB" id="5374757at2759"/>
<dbReference type="InParanoid" id="A0A0C3PV51"/>
<accession>A0A0C3PV51</accession>
<gene>
    <name evidence="2" type="ORF">M404DRAFT_123986</name>
</gene>
<name>A0A0C3PV51_PISTI</name>
<feature type="region of interest" description="Disordered" evidence="1">
    <location>
        <begin position="110"/>
        <end position="210"/>
    </location>
</feature>
<feature type="compositionally biased region" description="Polar residues" evidence="1">
    <location>
        <begin position="199"/>
        <end position="210"/>
    </location>
</feature>
<evidence type="ECO:0000313" key="3">
    <source>
        <dbReference type="Proteomes" id="UP000054217"/>
    </source>
</evidence>